<keyword evidence="2" id="KW-1185">Reference proteome</keyword>
<organism evidence="1 2">
    <name type="scientific">Elysia chlorotica</name>
    <name type="common">Eastern emerald elysia</name>
    <name type="synonym">Sea slug</name>
    <dbReference type="NCBI Taxonomy" id="188477"/>
    <lineage>
        <taxon>Eukaryota</taxon>
        <taxon>Metazoa</taxon>
        <taxon>Spiralia</taxon>
        <taxon>Lophotrochozoa</taxon>
        <taxon>Mollusca</taxon>
        <taxon>Gastropoda</taxon>
        <taxon>Heterobranchia</taxon>
        <taxon>Euthyneura</taxon>
        <taxon>Panpulmonata</taxon>
        <taxon>Sacoglossa</taxon>
        <taxon>Placobranchoidea</taxon>
        <taxon>Plakobranchidae</taxon>
        <taxon>Elysia</taxon>
    </lineage>
</organism>
<sequence length="102" mass="10915">GSATVIGCKKINNVFSAFNSINGPRSSQEYSLESGITLSSNSYTNGVLSCTLSRPLSPGQGSQFDLNQPYYWLLAYGNGNGLSYHGTNRYASSAKYDMTAVP</sequence>
<gene>
    <name evidence="1" type="ORF">EGW08_013188</name>
</gene>
<accession>A0A433TBR1</accession>
<feature type="non-terminal residue" evidence="1">
    <location>
        <position position="1"/>
    </location>
</feature>
<dbReference type="EMBL" id="RQTK01000475">
    <property type="protein sequence ID" value="RUS79031.1"/>
    <property type="molecule type" value="Genomic_DNA"/>
</dbReference>
<reference evidence="1 2" key="1">
    <citation type="submission" date="2019-01" db="EMBL/GenBank/DDBJ databases">
        <title>A draft genome assembly of the solar-powered sea slug Elysia chlorotica.</title>
        <authorList>
            <person name="Cai H."/>
            <person name="Li Q."/>
            <person name="Fang X."/>
            <person name="Li J."/>
            <person name="Curtis N.E."/>
            <person name="Altenburger A."/>
            <person name="Shibata T."/>
            <person name="Feng M."/>
            <person name="Maeda T."/>
            <person name="Schwartz J.A."/>
            <person name="Shigenobu S."/>
            <person name="Lundholm N."/>
            <person name="Nishiyama T."/>
            <person name="Yang H."/>
            <person name="Hasebe M."/>
            <person name="Li S."/>
            <person name="Pierce S.K."/>
            <person name="Wang J."/>
        </authorList>
    </citation>
    <scope>NUCLEOTIDE SEQUENCE [LARGE SCALE GENOMIC DNA]</scope>
    <source>
        <strain evidence="1">EC2010</strain>
        <tissue evidence="1">Whole organism of an adult</tissue>
    </source>
</reference>
<dbReference type="OrthoDB" id="2419613at2759"/>
<dbReference type="AlphaFoldDB" id="A0A433TBR1"/>
<evidence type="ECO:0000313" key="1">
    <source>
        <dbReference type="EMBL" id="RUS79031.1"/>
    </source>
</evidence>
<protein>
    <submittedName>
        <fullName evidence="1">Uncharacterized protein</fullName>
    </submittedName>
</protein>
<proteinExistence type="predicted"/>
<comment type="caution">
    <text evidence="1">The sequence shown here is derived from an EMBL/GenBank/DDBJ whole genome shotgun (WGS) entry which is preliminary data.</text>
</comment>
<evidence type="ECO:0000313" key="2">
    <source>
        <dbReference type="Proteomes" id="UP000271974"/>
    </source>
</evidence>
<name>A0A433TBR1_ELYCH</name>
<dbReference type="Proteomes" id="UP000271974">
    <property type="component" value="Unassembled WGS sequence"/>
</dbReference>
<feature type="non-terminal residue" evidence="1">
    <location>
        <position position="102"/>
    </location>
</feature>